<keyword evidence="2" id="KW-0004">4Fe-4S</keyword>
<dbReference type="PROSITE" id="PS51379">
    <property type="entry name" value="4FE4S_FER_2"/>
    <property type="match status" value="3"/>
</dbReference>
<feature type="domain" description="4Fe-4S ferredoxin-type" evidence="8">
    <location>
        <begin position="11"/>
        <end position="40"/>
    </location>
</feature>
<dbReference type="AlphaFoldDB" id="X0U2C5"/>
<dbReference type="Pfam" id="PF13247">
    <property type="entry name" value="Fer4_11"/>
    <property type="match status" value="1"/>
</dbReference>
<keyword evidence="4" id="KW-0677">Repeat</keyword>
<proteinExistence type="predicted"/>
<dbReference type="CDD" id="cd04410">
    <property type="entry name" value="DMSOR_beta-like"/>
    <property type="match status" value="1"/>
</dbReference>
<evidence type="ECO:0000256" key="7">
    <source>
        <dbReference type="ARBA" id="ARBA00023014"/>
    </source>
</evidence>
<dbReference type="EMBL" id="BARS01018352">
    <property type="protein sequence ID" value="GAF93501.1"/>
    <property type="molecule type" value="Genomic_DNA"/>
</dbReference>
<dbReference type="InterPro" id="IPR017900">
    <property type="entry name" value="4Fe4S_Fe_S_CS"/>
</dbReference>
<dbReference type="InterPro" id="IPR050954">
    <property type="entry name" value="ET_IronSulfur_Cluster-Binding"/>
</dbReference>
<keyword evidence="6" id="KW-0408">Iron</keyword>
<evidence type="ECO:0000256" key="3">
    <source>
        <dbReference type="ARBA" id="ARBA00022723"/>
    </source>
</evidence>
<evidence type="ECO:0000256" key="6">
    <source>
        <dbReference type="ARBA" id="ARBA00023004"/>
    </source>
</evidence>
<dbReference type="Pfam" id="PF12800">
    <property type="entry name" value="Fer4_4"/>
    <property type="match status" value="1"/>
</dbReference>
<evidence type="ECO:0000256" key="2">
    <source>
        <dbReference type="ARBA" id="ARBA00022485"/>
    </source>
</evidence>
<reference evidence="9" key="1">
    <citation type="journal article" date="2014" name="Front. Microbiol.">
        <title>High frequency of phylogenetically diverse reductive dehalogenase-homologous genes in deep subseafloor sedimentary metagenomes.</title>
        <authorList>
            <person name="Kawai M."/>
            <person name="Futagami T."/>
            <person name="Toyoda A."/>
            <person name="Takaki Y."/>
            <person name="Nishi S."/>
            <person name="Hori S."/>
            <person name="Arai W."/>
            <person name="Tsubouchi T."/>
            <person name="Morono Y."/>
            <person name="Uchiyama I."/>
            <person name="Ito T."/>
            <person name="Fujiyama A."/>
            <person name="Inagaki F."/>
            <person name="Takami H."/>
        </authorList>
    </citation>
    <scope>NUCLEOTIDE SEQUENCE</scope>
    <source>
        <strain evidence="9">Expedition CK06-06</strain>
    </source>
</reference>
<keyword evidence="5" id="KW-0249">Electron transport</keyword>
<evidence type="ECO:0000259" key="8">
    <source>
        <dbReference type="PROSITE" id="PS51379"/>
    </source>
</evidence>
<name>X0U2C5_9ZZZZ</name>
<dbReference type="InterPro" id="IPR017896">
    <property type="entry name" value="4Fe4S_Fe-S-bd"/>
</dbReference>
<protein>
    <recommendedName>
        <fullName evidence="8">4Fe-4S ferredoxin-type domain-containing protein</fullName>
    </recommendedName>
</protein>
<comment type="caution">
    <text evidence="9">The sequence shown here is derived from an EMBL/GenBank/DDBJ whole genome shotgun (WGS) entry which is preliminary data.</text>
</comment>
<keyword evidence="7" id="KW-0411">Iron-sulfur</keyword>
<gene>
    <name evidence="9" type="ORF">S01H1_29865</name>
</gene>
<dbReference type="GO" id="GO:0051539">
    <property type="term" value="F:4 iron, 4 sulfur cluster binding"/>
    <property type="evidence" value="ECO:0007669"/>
    <property type="project" value="UniProtKB-KW"/>
</dbReference>
<dbReference type="GO" id="GO:0046872">
    <property type="term" value="F:metal ion binding"/>
    <property type="evidence" value="ECO:0007669"/>
    <property type="project" value="UniProtKB-KW"/>
</dbReference>
<organism evidence="9">
    <name type="scientific">marine sediment metagenome</name>
    <dbReference type="NCBI Taxonomy" id="412755"/>
    <lineage>
        <taxon>unclassified sequences</taxon>
        <taxon>metagenomes</taxon>
        <taxon>ecological metagenomes</taxon>
    </lineage>
</organism>
<feature type="domain" description="4Fe-4S ferredoxin-type" evidence="8">
    <location>
        <begin position="77"/>
        <end position="107"/>
    </location>
</feature>
<keyword evidence="1" id="KW-0813">Transport</keyword>
<evidence type="ECO:0000256" key="1">
    <source>
        <dbReference type="ARBA" id="ARBA00022448"/>
    </source>
</evidence>
<evidence type="ECO:0000256" key="4">
    <source>
        <dbReference type="ARBA" id="ARBA00022737"/>
    </source>
</evidence>
<evidence type="ECO:0000313" key="9">
    <source>
        <dbReference type="EMBL" id="GAF93501.1"/>
    </source>
</evidence>
<feature type="domain" description="4Fe-4S ferredoxin-type" evidence="8">
    <location>
        <begin position="45"/>
        <end position="76"/>
    </location>
</feature>
<dbReference type="PROSITE" id="PS00198">
    <property type="entry name" value="4FE4S_FER_1"/>
    <property type="match status" value="1"/>
</dbReference>
<dbReference type="Gene3D" id="3.30.70.20">
    <property type="match status" value="3"/>
</dbReference>
<sequence length="181" mass="19464">MNATETETIAKRVLIDLDRCIECQSCAAACYYSHANMPAVHFARAGWALLPVICRQCKAAPCVDACPAEAMVRDDSGVVKRRLFRCVGCGSCARACPFGVIPTAVAGVPSGYRSTEGLSGHQIPKCDLCEDRTARDPSAVPRCVAACPSGALLFTDERLAEQERIEVLGGRTVGQDPYKRR</sequence>
<dbReference type="SUPFAM" id="SSF54862">
    <property type="entry name" value="4Fe-4S ferredoxins"/>
    <property type="match status" value="1"/>
</dbReference>
<keyword evidence="3" id="KW-0479">Metal-binding</keyword>
<dbReference type="PANTHER" id="PTHR43177:SF5">
    <property type="entry name" value="ANAEROBIC DIMETHYL SULFOXIDE REDUCTASE CHAIN B-RELATED"/>
    <property type="match status" value="1"/>
</dbReference>
<dbReference type="PANTHER" id="PTHR43177">
    <property type="entry name" value="PROTEIN NRFC"/>
    <property type="match status" value="1"/>
</dbReference>
<accession>X0U2C5</accession>
<evidence type="ECO:0000256" key="5">
    <source>
        <dbReference type="ARBA" id="ARBA00022982"/>
    </source>
</evidence>